<keyword evidence="2" id="KW-0378">Hydrolase</keyword>
<dbReference type="GO" id="GO:0016787">
    <property type="term" value="F:hydrolase activity"/>
    <property type="evidence" value="ECO:0007669"/>
    <property type="project" value="UniProtKB-KW"/>
</dbReference>
<feature type="region of interest" description="Disordered" evidence="1">
    <location>
        <begin position="15"/>
        <end position="49"/>
    </location>
</feature>
<dbReference type="AlphaFoldDB" id="A0A100HHZ9"/>
<evidence type="ECO:0000313" key="2">
    <source>
        <dbReference type="EMBL" id="GAQ21101.1"/>
    </source>
</evidence>
<evidence type="ECO:0000313" key="3">
    <source>
        <dbReference type="Proteomes" id="UP000056209"/>
    </source>
</evidence>
<name>A0A100HHZ9_9DEIO</name>
<reference evidence="3" key="1">
    <citation type="submission" date="2015-11" db="EMBL/GenBank/DDBJ databases">
        <title>Draft Genome Sequence of the Radioresistant Bacterium Deinococcus grandis, Isolated from Freshwater Fish in Japan.</title>
        <authorList>
            <person name="Satoh K."/>
            <person name="Onodera T."/>
            <person name="Omoso K."/>
            <person name="Takeda-Yano K."/>
            <person name="Katayama T."/>
            <person name="Oono Y."/>
            <person name="Narumi I."/>
        </authorList>
    </citation>
    <scope>NUCLEOTIDE SEQUENCE [LARGE SCALE GENOMIC DNA]</scope>
    <source>
        <strain evidence="3">ATCC 43672</strain>
    </source>
</reference>
<dbReference type="Proteomes" id="UP000056209">
    <property type="component" value="Unassembled WGS sequence"/>
</dbReference>
<sequence length="69" mass="7462">MMQVTGCVGVTRSVTDCTPDHRTGSDSVLDGLHGITPERRDGGAQRTRKELLPVTGCPSSERIFQAITY</sequence>
<evidence type="ECO:0000256" key="1">
    <source>
        <dbReference type="SAM" id="MobiDB-lite"/>
    </source>
</evidence>
<protein>
    <submittedName>
        <fullName evidence="2">GTP cyclohydrolase FolE2</fullName>
    </submittedName>
</protein>
<organism evidence="2 3">
    <name type="scientific">Deinococcus grandis</name>
    <dbReference type="NCBI Taxonomy" id="57498"/>
    <lineage>
        <taxon>Bacteria</taxon>
        <taxon>Thermotogati</taxon>
        <taxon>Deinococcota</taxon>
        <taxon>Deinococci</taxon>
        <taxon>Deinococcales</taxon>
        <taxon>Deinococcaceae</taxon>
        <taxon>Deinococcus</taxon>
    </lineage>
</organism>
<keyword evidence="3" id="KW-1185">Reference proteome</keyword>
<accession>A0A100HHZ9</accession>
<proteinExistence type="predicted"/>
<dbReference type="EMBL" id="BCMS01000001">
    <property type="protein sequence ID" value="GAQ21101.1"/>
    <property type="molecule type" value="Genomic_DNA"/>
</dbReference>
<comment type="caution">
    <text evidence="2">The sequence shown here is derived from an EMBL/GenBank/DDBJ whole genome shotgun (WGS) entry which is preliminary data.</text>
</comment>
<gene>
    <name evidence="2" type="ORF">DEIGR_101128</name>
</gene>
<feature type="compositionally biased region" description="Basic and acidic residues" evidence="1">
    <location>
        <begin position="36"/>
        <end position="49"/>
    </location>
</feature>